<gene>
    <name evidence="2" type="ORF">FTOL_09884</name>
</gene>
<feature type="compositionally biased region" description="Polar residues" evidence="1">
    <location>
        <begin position="76"/>
        <end position="86"/>
    </location>
</feature>
<feature type="region of interest" description="Disordered" evidence="1">
    <location>
        <begin position="48"/>
        <end position="147"/>
    </location>
</feature>
<keyword evidence="3" id="KW-1185">Reference proteome</keyword>
<comment type="caution">
    <text evidence="2">The sequence shown here is derived from an EMBL/GenBank/DDBJ whole genome shotgun (WGS) entry which is preliminary data.</text>
</comment>
<protein>
    <submittedName>
        <fullName evidence="2">Uncharacterized protein</fullName>
    </submittedName>
</protein>
<dbReference type="AlphaFoldDB" id="A0AAE8MH18"/>
<evidence type="ECO:0000313" key="3">
    <source>
        <dbReference type="Proteomes" id="UP001187734"/>
    </source>
</evidence>
<sequence>MTTTEVECNACGQYSENTIILAVPVEAIAASHTKDHSAQKTDQVLYHEPKPHAQGDTPGQKMHPDEEDSHAGHQPQELSPGTGSQSHEGDDHKVDWLQTHDARPTAVGNSHEQSNPAAETSPALSAEETMHTSLSQRPTYCHKPGPVPTPIMPGSSPDASVAVVSGAAFKTMDELLVTVVVTGLVLLL</sequence>
<reference evidence="2" key="1">
    <citation type="submission" date="2018-03" db="EMBL/GenBank/DDBJ databases">
        <authorList>
            <person name="Guldener U."/>
        </authorList>
    </citation>
    <scope>NUCLEOTIDE SEQUENCE</scope>
</reference>
<evidence type="ECO:0000313" key="2">
    <source>
        <dbReference type="EMBL" id="SPJ82479.1"/>
    </source>
</evidence>
<accession>A0AAE8MH18</accession>
<proteinExistence type="predicted"/>
<feature type="compositionally biased region" description="Basic and acidic residues" evidence="1">
    <location>
        <begin position="87"/>
        <end position="103"/>
    </location>
</feature>
<evidence type="ECO:0000256" key="1">
    <source>
        <dbReference type="SAM" id="MobiDB-lite"/>
    </source>
</evidence>
<organism evidence="2 3">
    <name type="scientific">Fusarium torulosum</name>
    <dbReference type="NCBI Taxonomy" id="33205"/>
    <lineage>
        <taxon>Eukaryota</taxon>
        <taxon>Fungi</taxon>
        <taxon>Dikarya</taxon>
        <taxon>Ascomycota</taxon>
        <taxon>Pezizomycotina</taxon>
        <taxon>Sordariomycetes</taxon>
        <taxon>Hypocreomycetidae</taxon>
        <taxon>Hypocreales</taxon>
        <taxon>Nectriaceae</taxon>
        <taxon>Fusarium</taxon>
    </lineage>
</organism>
<dbReference type="EMBL" id="ONZP01000365">
    <property type="protein sequence ID" value="SPJ82479.1"/>
    <property type="molecule type" value="Genomic_DNA"/>
</dbReference>
<feature type="compositionally biased region" description="Polar residues" evidence="1">
    <location>
        <begin position="107"/>
        <end position="118"/>
    </location>
</feature>
<dbReference type="Proteomes" id="UP001187734">
    <property type="component" value="Unassembled WGS sequence"/>
</dbReference>
<name>A0AAE8MH18_9HYPO</name>